<dbReference type="AlphaFoldDB" id="A0AAD3Y2E7"/>
<dbReference type="Proteomes" id="UP001279734">
    <property type="component" value="Unassembled WGS sequence"/>
</dbReference>
<dbReference type="InterPro" id="IPR007612">
    <property type="entry name" value="LOR"/>
</dbReference>
<keyword evidence="3" id="KW-1185">Reference proteome</keyword>
<dbReference type="PANTHER" id="PTHR31087:SF153">
    <property type="entry name" value="PROTEIN LURP-ONE-RELATED 11"/>
    <property type="match status" value="1"/>
</dbReference>
<evidence type="ECO:0000256" key="1">
    <source>
        <dbReference type="ARBA" id="ARBA00005437"/>
    </source>
</evidence>
<dbReference type="Gene3D" id="2.40.160.200">
    <property type="entry name" value="LURP1-related"/>
    <property type="match status" value="1"/>
</dbReference>
<reference evidence="2" key="1">
    <citation type="submission" date="2023-05" db="EMBL/GenBank/DDBJ databases">
        <title>Nepenthes gracilis genome sequencing.</title>
        <authorList>
            <person name="Fukushima K."/>
        </authorList>
    </citation>
    <scope>NUCLEOTIDE SEQUENCE</scope>
    <source>
        <strain evidence="2">SING2019-196</strain>
    </source>
</reference>
<protein>
    <submittedName>
        <fullName evidence="2">Uncharacterized protein</fullName>
    </submittedName>
</protein>
<evidence type="ECO:0000313" key="3">
    <source>
        <dbReference type="Proteomes" id="UP001279734"/>
    </source>
</evidence>
<dbReference type="EMBL" id="BSYO01000031">
    <property type="protein sequence ID" value="GMH26593.1"/>
    <property type="molecule type" value="Genomic_DNA"/>
</dbReference>
<comment type="caution">
    <text evidence="2">The sequence shown here is derived from an EMBL/GenBank/DDBJ whole genome shotgun (WGS) entry which is preliminary data.</text>
</comment>
<evidence type="ECO:0000313" key="2">
    <source>
        <dbReference type="EMBL" id="GMH26593.1"/>
    </source>
</evidence>
<organism evidence="2 3">
    <name type="scientific">Nepenthes gracilis</name>
    <name type="common">Slender pitcher plant</name>
    <dbReference type="NCBI Taxonomy" id="150966"/>
    <lineage>
        <taxon>Eukaryota</taxon>
        <taxon>Viridiplantae</taxon>
        <taxon>Streptophyta</taxon>
        <taxon>Embryophyta</taxon>
        <taxon>Tracheophyta</taxon>
        <taxon>Spermatophyta</taxon>
        <taxon>Magnoliopsida</taxon>
        <taxon>eudicotyledons</taxon>
        <taxon>Gunneridae</taxon>
        <taxon>Pentapetalae</taxon>
        <taxon>Caryophyllales</taxon>
        <taxon>Nepenthaceae</taxon>
        <taxon>Nepenthes</taxon>
    </lineage>
</organism>
<gene>
    <name evidence="2" type="ORF">Nepgr_028436</name>
</gene>
<dbReference type="SUPFAM" id="SSF54518">
    <property type="entry name" value="Tubby C-terminal domain-like"/>
    <property type="match status" value="1"/>
</dbReference>
<dbReference type="PANTHER" id="PTHR31087">
    <property type="match status" value="1"/>
</dbReference>
<sequence length="149" mass="16347">MITTELGLGRLKAMNVCKLFSYRSQMAKIHPHMLATSSSPPLPLPLPPASSASSGGETFTVWMKSLVLNGNGFTVYNSRGEIVYRVDNYDTKCKNEVCIMDLKGRVLCTLLKRVKKVRKSFGAGFAWRVTAVACDTIDAQSSCFLMEGS</sequence>
<comment type="similarity">
    <text evidence="1">Belongs to the LOR family.</text>
</comment>
<dbReference type="InterPro" id="IPR025659">
    <property type="entry name" value="Tubby-like_C"/>
</dbReference>
<dbReference type="InterPro" id="IPR038595">
    <property type="entry name" value="LOR_sf"/>
</dbReference>
<accession>A0AAD3Y2E7</accession>
<dbReference type="Pfam" id="PF04525">
    <property type="entry name" value="LOR"/>
    <property type="match status" value="1"/>
</dbReference>
<proteinExistence type="inferred from homology"/>
<name>A0AAD3Y2E7_NEPGR</name>